<dbReference type="RefSeq" id="XP_047848035.1">
    <property type="nucleotide sequence ID" value="XM_047992022.1"/>
</dbReference>
<dbReference type="GeneID" id="72072233"/>
<name>A0A9Q8QTS2_9HYPO</name>
<protein>
    <recommendedName>
        <fullName evidence="1">Peptidase C45 hydrolase domain-containing protein</fullName>
    </recommendedName>
</protein>
<keyword evidence="3" id="KW-1185">Reference proteome</keyword>
<dbReference type="InterPro" id="IPR047794">
    <property type="entry name" value="C45_proenzyme-like"/>
</dbReference>
<dbReference type="EMBL" id="CP086365">
    <property type="protein sequence ID" value="UNI24554.1"/>
    <property type="molecule type" value="Genomic_DNA"/>
</dbReference>
<organism evidence="2 3">
    <name type="scientific">Purpureocillium takamizusanense</name>
    <dbReference type="NCBI Taxonomy" id="2060973"/>
    <lineage>
        <taxon>Eukaryota</taxon>
        <taxon>Fungi</taxon>
        <taxon>Dikarya</taxon>
        <taxon>Ascomycota</taxon>
        <taxon>Pezizomycotina</taxon>
        <taxon>Sordariomycetes</taxon>
        <taxon>Hypocreomycetidae</taxon>
        <taxon>Hypocreales</taxon>
        <taxon>Ophiocordycipitaceae</taxon>
        <taxon>Purpureocillium</taxon>
    </lineage>
</organism>
<dbReference type="InterPro" id="IPR005079">
    <property type="entry name" value="Peptidase_C45_hydrolase"/>
</dbReference>
<evidence type="ECO:0000313" key="3">
    <source>
        <dbReference type="Proteomes" id="UP000829364"/>
    </source>
</evidence>
<sequence length="346" mass="37811">MKFKEIRCRGTPYDIGLAHGEAAKVEIERGLAFYAGLFWEASKLQWPQVRELARDFDGTIAARWPRYYEEMRGIAEGASRDILDIVALNVRSEIVFGQFSDGCTSAYCRGDAYSYMGQNWDWKKAQGANLIQLTILQSDIPAIKMITEAGIIGKIGLNAAGVGVCFNAIRAKGLDKTRLPVHLGLRLALESTSVEQALRRLQGVGMASSAHFLIGDVDTAVGLEFTSSTFAQVPVNDVGFIVHANHMLRAHQGIYEPEWLEDSPRRVDTMGRNILAAGVLSWGGFCALFEDETGWPCSINRSAEGKSEFPTLFNICIDLGKRRAVVRGGRPTSGDSGLVLSFDAGG</sequence>
<reference evidence="2" key="1">
    <citation type="submission" date="2021-11" db="EMBL/GenBank/DDBJ databases">
        <title>Purpureocillium_takamizusanense_genome.</title>
        <authorList>
            <person name="Nguyen N.-H."/>
        </authorList>
    </citation>
    <scope>NUCLEOTIDE SEQUENCE</scope>
    <source>
        <strain evidence="2">PT3</strain>
    </source>
</reference>
<dbReference type="PANTHER" id="PTHR34180">
    <property type="entry name" value="PEPTIDASE C45"/>
    <property type="match status" value="1"/>
</dbReference>
<accession>A0A9Q8QTS2</accession>
<dbReference type="Proteomes" id="UP000829364">
    <property type="component" value="Chromosome 12"/>
</dbReference>
<evidence type="ECO:0000313" key="2">
    <source>
        <dbReference type="EMBL" id="UNI24554.1"/>
    </source>
</evidence>
<feature type="domain" description="Peptidase C45 hydrolase" evidence="1">
    <location>
        <begin position="110"/>
        <end position="331"/>
    </location>
</feature>
<dbReference type="PANTHER" id="PTHR34180:SF1">
    <property type="entry name" value="BETA-ALANYL-DOPAMINE_CARCININE HYDROLASE"/>
    <property type="match status" value="1"/>
</dbReference>
<gene>
    <name evidence="2" type="ORF">JDV02_010289</name>
</gene>
<dbReference type="NCBIfam" id="NF040521">
    <property type="entry name" value="C45_proenzyme"/>
    <property type="match status" value="1"/>
</dbReference>
<dbReference type="OrthoDB" id="189997at2759"/>
<dbReference type="Pfam" id="PF03417">
    <property type="entry name" value="AAT"/>
    <property type="match status" value="1"/>
</dbReference>
<evidence type="ECO:0000259" key="1">
    <source>
        <dbReference type="Pfam" id="PF03417"/>
    </source>
</evidence>
<dbReference type="InterPro" id="IPR047801">
    <property type="entry name" value="Peptidase_C45"/>
</dbReference>
<dbReference type="AlphaFoldDB" id="A0A9Q8QTS2"/>
<dbReference type="Gene3D" id="1.10.10.2120">
    <property type="match status" value="1"/>
</dbReference>
<proteinExistence type="predicted"/>
<dbReference type="KEGG" id="ptkz:JDV02_010289"/>
<dbReference type="Gene3D" id="3.60.60.10">
    <property type="entry name" value="Penicillin V Acylase, Chain A"/>
    <property type="match status" value="1"/>
</dbReference>